<evidence type="ECO:0000313" key="13">
    <source>
        <dbReference type="EMBL" id="KAK4767515.1"/>
    </source>
</evidence>
<dbReference type="HAMAP" id="MF_01824">
    <property type="entry name" value="PdxS"/>
    <property type="match status" value="1"/>
</dbReference>
<dbReference type="NCBIfam" id="NF003215">
    <property type="entry name" value="PRK04180.1"/>
    <property type="match status" value="1"/>
</dbReference>
<organism evidence="13 14">
    <name type="scientific">Trapa natans</name>
    <name type="common">Water chestnut</name>
    <dbReference type="NCBI Taxonomy" id="22666"/>
    <lineage>
        <taxon>Eukaryota</taxon>
        <taxon>Viridiplantae</taxon>
        <taxon>Streptophyta</taxon>
        <taxon>Embryophyta</taxon>
        <taxon>Tracheophyta</taxon>
        <taxon>Spermatophyta</taxon>
        <taxon>Magnoliopsida</taxon>
        <taxon>eudicotyledons</taxon>
        <taxon>Gunneridae</taxon>
        <taxon>Pentapetalae</taxon>
        <taxon>rosids</taxon>
        <taxon>malvids</taxon>
        <taxon>Myrtales</taxon>
        <taxon>Lythraceae</taxon>
        <taxon>Trapa</taxon>
    </lineage>
</organism>
<comment type="similarity">
    <text evidence="2 9">Belongs to the PdxS/SNZ family.</text>
</comment>
<dbReference type="InterPro" id="IPR013785">
    <property type="entry name" value="Aldolase_TIM"/>
</dbReference>
<evidence type="ECO:0000313" key="14">
    <source>
        <dbReference type="Proteomes" id="UP001346149"/>
    </source>
</evidence>
<evidence type="ECO:0000256" key="7">
    <source>
        <dbReference type="ARBA" id="ARBA00037142"/>
    </source>
</evidence>
<keyword evidence="4" id="KW-0663">Pyridoxal phosphate</keyword>
<protein>
    <recommendedName>
        <fullName evidence="3">pyridoxal 5'-phosphate synthase (glutamine hydrolyzing)</fullName>
        <ecNumber evidence="3">4.3.3.6</ecNumber>
    </recommendedName>
</protein>
<evidence type="ECO:0000259" key="12">
    <source>
        <dbReference type="Pfam" id="PF16041"/>
    </source>
</evidence>
<dbReference type="PROSITE" id="PS51129">
    <property type="entry name" value="PDXS_SNZ_2"/>
    <property type="match status" value="1"/>
</dbReference>
<evidence type="ECO:0000256" key="10">
    <source>
        <dbReference type="SAM" id="MobiDB-lite"/>
    </source>
</evidence>
<dbReference type="FunFam" id="3.20.20.70:FF:000001">
    <property type="entry name" value="Pyridoxine biosynthesis protein PDX1"/>
    <property type="match status" value="1"/>
</dbReference>
<comment type="pathway">
    <text evidence="1">Cofactor biosynthesis; pyridoxal 5'-phosphate biosynthesis.</text>
</comment>
<keyword evidence="14" id="KW-1185">Reference proteome</keyword>
<dbReference type="GO" id="GO:0006520">
    <property type="term" value="P:amino acid metabolic process"/>
    <property type="evidence" value="ECO:0007669"/>
    <property type="project" value="TreeGrafter"/>
</dbReference>
<dbReference type="GO" id="GO:0036381">
    <property type="term" value="F:pyridoxal 5'-phosphate synthase (glutamine hydrolysing) activity"/>
    <property type="evidence" value="ECO:0007669"/>
    <property type="project" value="UniProtKB-EC"/>
</dbReference>
<sequence>MGTLVEKRFDFVSFHSSHPPPLAISGLESDLRLLSLRSVRMSKRGSSVSLSPGDESSTSSSQVEQQQIGTSYHGYFTPPDDIAVDMQDDTWSCIIVVVELDDTKPVPSLYGFYKSPALDVLLTILLSQLFITRNGYITGASGNEGLNQWLEDPTYPNMTLSWNLIHGFGKIHQKIYTSANYYIAVGNLNTEDIEVELDLRVEAYLYNTTQPYYKRSFTHGQCSLDVLFPTRNSFGSHSQSWRGHTQCQVVCETFLRTKMDHIHSWDRFAHYDGEASLHGQINSARAPLLSNKDDDLSSWGSSYESVSQDEADIEEFLASGSQDGKFKDRKSGNTLLRCSQRLLFSSMWALCGMFRMWNKDYGGRSYLPHLLEEHEEGSGVVAVYGNGSALTEAKKSTFSVKVGLAQMLRGGVIMDVVNAEQARIAEEAGACAVMALERVPADIRAQGGVARMSDPQLIKEIKQAVTIPVMAKARIGHFVEAQILESLGIDYIDESEVLTLADEENHINKHNFRIPFVCGCRNLGEALRRIREGAAMIRTKGEAGTGNVVEAVRHVRSVMGDIRVLRNMDDDEVFTFAKKIAAPYDLVMQTKQLGRLPVVQFAAGGVATPADAALMMQLGCDGVFVGSGIFKSGDPAKRARAIVQAVTHYSDPQVLADVSCGLGEPMVGINLSDEKVERFASRSE</sequence>
<feature type="compositionally biased region" description="Low complexity" evidence="10">
    <location>
        <begin position="55"/>
        <end position="64"/>
    </location>
</feature>
<dbReference type="EC" id="4.3.3.6" evidence="3"/>
<feature type="domain" description="E3 ubiquitin-protein ligase APD1-4 middle" evidence="12">
    <location>
        <begin position="171"/>
        <end position="232"/>
    </location>
</feature>
<dbReference type="NCBIfam" id="TIGR00343">
    <property type="entry name" value="pyridoxal 5'-phosphate synthase lyase subunit PdxS"/>
    <property type="match status" value="1"/>
</dbReference>
<dbReference type="AlphaFoldDB" id="A0AAN7KPZ1"/>
<dbReference type="EMBL" id="JAXQNO010000022">
    <property type="protein sequence ID" value="KAK4767515.1"/>
    <property type="molecule type" value="Genomic_DNA"/>
</dbReference>
<dbReference type="Gene3D" id="3.20.20.70">
    <property type="entry name" value="Aldolase class I"/>
    <property type="match status" value="1"/>
</dbReference>
<keyword evidence="5" id="KW-0456">Lyase</keyword>
<evidence type="ECO:0000256" key="9">
    <source>
        <dbReference type="PROSITE-ProRule" id="PRU00481"/>
    </source>
</evidence>
<dbReference type="CDD" id="cd04727">
    <property type="entry name" value="pdxS"/>
    <property type="match status" value="1"/>
</dbReference>
<dbReference type="GO" id="GO:0046982">
    <property type="term" value="F:protein heterodimerization activity"/>
    <property type="evidence" value="ECO:0007669"/>
    <property type="project" value="UniProtKB-ARBA"/>
</dbReference>
<dbReference type="GO" id="GO:0042823">
    <property type="term" value="P:pyridoxal phosphate biosynthetic process"/>
    <property type="evidence" value="ECO:0007669"/>
    <property type="project" value="InterPro"/>
</dbReference>
<dbReference type="PROSITE" id="PS01235">
    <property type="entry name" value="PDXS_SNZ_1"/>
    <property type="match status" value="1"/>
</dbReference>
<keyword evidence="6" id="KW-0704">Schiff base</keyword>
<dbReference type="InterPro" id="IPR032010">
    <property type="entry name" value="APD1-4_M"/>
</dbReference>
<dbReference type="GO" id="GO:0008615">
    <property type="term" value="P:pyridoxine biosynthetic process"/>
    <property type="evidence" value="ECO:0007669"/>
    <property type="project" value="TreeGrafter"/>
</dbReference>
<comment type="function">
    <text evidence="7">Catalyzes the formation of pyridoxal 5'-phosphate from ribose 5-phosphate (RBP), glyceraldehyde 3-phosphate (G3P) and ammonia. The ammonia is provided by PDX2. Can also use ribulose 5-phosphate and dihydroxyacetone phosphate as substrates, resulting from enzyme-catalyzed isomerization of RBP and G3P, respectively. Also plays an indirect role in resistance to singlet oxygen-generating photosensitizers.</text>
</comment>
<evidence type="ECO:0000256" key="1">
    <source>
        <dbReference type="ARBA" id="ARBA00004737"/>
    </source>
</evidence>
<dbReference type="InterPro" id="IPR033755">
    <property type="entry name" value="PdxS/SNZ_N"/>
</dbReference>
<evidence type="ECO:0000256" key="4">
    <source>
        <dbReference type="ARBA" id="ARBA00022898"/>
    </source>
</evidence>
<feature type="region of interest" description="Disordered" evidence="10">
    <location>
        <begin position="45"/>
        <end position="64"/>
    </location>
</feature>
<reference evidence="13 14" key="1">
    <citation type="journal article" date="2023" name="Hortic Res">
        <title>Pangenome of water caltrop reveals structural variations and asymmetric subgenome divergence after allopolyploidization.</title>
        <authorList>
            <person name="Zhang X."/>
            <person name="Chen Y."/>
            <person name="Wang L."/>
            <person name="Yuan Y."/>
            <person name="Fang M."/>
            <person name="Shi L."/>
            <person name="Lu R."/>
            <person name="Comes H.P."/>
            <person name="Ma Y."/>
            <person name="Chen Y."/>
            <person name="Huang G."/>
            <person name="Zhou Y."/>
            <person name="Zheng Z."/>
            <person name="Qiu Y."/>
        </authorList>
    </citation>
    <scope>NUCLEOTIDE SEQUENCE [LARGE SCALE GENOMIC DNA]</scope>
    <source>
        <strain evidence="13">F231</strain>
    </source>
</reference>
<dbReference type="PANTHER" id="PTHR31829:SF0">
    <property type="entry name" value="PYRIDOXAL 5'-PHOSPHATE SYNTHASE SUBUNIT SNZ1-RELATED"/>
    <property type="match status" value="1"/>
</dbReference>
<evidence type="ECO:0000256" key="3">
    <source>
        <dbReference type="ARBA" id="ARBA00012084"/>
    </source>
</evidence>
<proteinExistence type="inferred from homology"/>
<gene>
    <name evidence="13" type="ORF">SAY86_015265</name>
</gene>
<evidence type="ECO:0000256" key="2">
    <source>
        <dbReference type="ARBA" id="ARBA00007281"/>
    </source>
</evidence>
<dbReference type="Pfam" id="PF01680">
    <property type="entry name" value="SOR_SNZ"/>
    <property type="match status" value="1"/>
</dbReference>
<feature type="domain" description="PdxS/SNZ N-terminal" evidence="11">
    <location>
        <begin position="398"/>
        <end position="603"/>
    </location>
</feature>
<comment type="caution">
    <text evidence="13">The sequence shown here is derived from an EMBL/GenBank/DDBJ whole genome shotgun (WGS) entry which is preliminary data.</text>
</comment>
<evidence type="ECO:0000256" key="5">
    <source>
        <dbReference type="ARBA" id="ARBA00023239"/>
    </source>
</evidence>
<evidence type="ECO:0000256" key="6">
    <source>
        <dbReference type="ARBA" id="ARBA00023270"/>
    </source>
</evidence>
<dbReference type="SUPFAM" id="SSF51366">
    <property type="entry name" value="Ribulose-phoshate binding barrel"/>
    <property type="match status" value="1"/>
</dbReference>
<evidence type="ECO:0000256" key="8">
    <source>
        <dbReference type="ARBA" id="ARBA00047992"/>
    </source>
</evidence>
<dbReference type="Pfam" id="PF16041">
    <property type="entry name" value="APD1-4_M"/>
    <property type="match status" value="1"/>
</dbReference>
<dbReference type="InterPro" id="IPR001852">
    <property type="entry name" value="PdxS/SNZ"/>
</dbReference>
<dbReference type="PANTHER" id="PTHR31829">
    <property type="entry name" value="PYRIDOXAL 5'-PHOSPHATE SYNTHASE SUBUNIT SNZ1-RELATED"/>
    <property type="match status" value="1"/>
</dbReference>
<dbReference type="InterPro" id="IPR011060">
    <property type="entry name" value="RibuloseP-bd_barrel"/>
</dbReference>
<accession>A0AAN7KPZ1</accession>
<comment type="catalytic activity">
    <reaction evidence="8">
        <text>aldehydo-D-ribose 5-phosphate + D-glyceraldehyde 3-phosphate + L-glutamine = pyridoxal 5'-phosphate + L-glutamate + phosphate + 3 H2O + H(+)</text>
        <dbReference type="Rhea" id="RHEA:31507"/>
        <dbReference type="ChEBI" id="CHEBI:15377"/>
        <dbReference type="ChEBI" id="CHEBI:15378"/>
        <dbReference type="ChEBI" id="CHEBI:29985"/>
        <dbReference type="ChEBI" id="CHEBI:43474"/>
        <dbReference type="ChEBI" id="CHEBI:58273"/>
        <dbReference type="ChEBI" id="CHEBI:58359"/>
        <dbReference type="ChEBI" id="CHEBI:59776"/>
        <dbReference type="ChEBI" id="CHEBI:597326"/>
        <dbReference type="EC" id="4.3.3.6"/>
    </reaction>
</comment>
<dbReference type="GO" id="GO:0005829">
    <property type="term" value="C:cytosol"/>
    <property type="evidence" value="ECO:0007669"/>
    <property type="project" value="UniProtKB-ARBA"/>
</dbReference>
<name>A0AAN7KPZ1_TRANT</name>
<evidence type="ECO:0000259" key="11">
    <source>
        <dbReference type="Pfam" id="PF01680"/>
    </source>
</evidence>
<dbReference type="Proteomes" id="UP001346149">
    <property type="component" value="Unassembled WGS sequence"/>
</dbReference>